<reference evidence="8" key="1">
    <citation type="submission" date="2022-01" db="EMBL/GenBank/DDBJ databases">
        <title>Genome Sequence Resource for Two Populations of Ditylenchus destructor, the Migratory Endoparasitic Phytonematode.</title>
        <authorList>
            <person name="Zhang H."/>
            <person name="Lin R."/>
            <person name="Xie B."/>
        </authorList>
    </citation>
    <scope>NUCLEOTIDE SEQUENCE</scope>
    <source>
        <strain evidence="8">BazhouSP</strain>
    </source>
</reference>
<evidence type="ECO:0000256" key="4">
    <source>
        <dbReference type="ARBA" id="ARBA00018339"/>
    </source>
</evidence>
<sequence>MKLEESHFHNPSRHSTSQLAPPETLIRDIEFARKDRRNHAKAMYGKWGGVWLKIDRVDQPAATIDEWERCTMVDAGKMATAKGTKVYDLWQGEDVDNSKAQTKSKKGRSNYVPSHLSAVEVPDEGTSYNPSLESYVKYAGKVAKEEAKSVALEKRETRFFTKSDDEKSLIPAFKECMDLFGEAIEPTIKEEDEIKEEIGDFVSNAEDITDDCKEIDKVQVKKPRPKTMKEKKKAALRRVQERKLTLGAKKKQLVQQLYSLKSIKKNVENSLKEHEKEVLTRAKKRELDRLIGKKKLGRGKFEKPLEPIALTSELTGSLRAVKMPESVFRDRITSLQQRNILPIAGAHKSSYLKSRLKAKYVEKRSAKNITKGTRVI</sequence>
<evidence type="ECO:0000256" key="6">
    <source>
        <dbReference type="ARBA" id="ARBA00023242"/>
    </source>
</evidence>
<dbReference type="AlphaFoldDB" id="A0AAD4RA91"/>
<comment type="similarity">
    <text evidence="3">Belongs to the NOP53 family.</text>
</comment>
<organism evidence="8 9">
    <name type="scientific">Ditylenchus destructor</name>
    <dbReference type="NCBI Taxonomy" id="166010"/>
    <lineage>
        <taxon>Eukaryota</taxon>
        <taxon>Metazoa</taxon>
        <taxon>Ecdysozoa</taxon>
        <taxon>Nematoda</taxon>
        <taxon>Chromadorea</taxon>
        <taxon>Rhabditida</taxon>
        <taxon>Tylenchina</taxon>
        <taxon>Tylenchomorpha</taxon>
        <taxon>Sphaerularioidea</taxon>
        <taxon>Anguinidae</taxon>
        <taxon>Anguininae</taxon>
        <taxon>Ditylenchus</taxon>
    </lineage>
</organism>
<evidence type="ECO:0000313" key="8">
    <source>
        <dbReference type="EMBL" id="KAI1720718.1"/>
    </source>
</evidence>
<dbReference type="PANTHER" id="PTHR14211">
    <property type="entry name" value="GLIOMA SUPPRESSOR CANDIDATE REGION GENE 2"/>
    <property type="match status" value="1"/>
</dbReference>
<comment type="subcellular location">
    <subcellularLocation>
        <location evidence="1">Nucleus</location>
        <location evidence="1">Nucleolus</location>
    </subcellularLocation>
    <subcellularLocation>
        <location evidence="2">Nucleus</location>
        <location evidence="2">Nucleoplasm</location>
    </subcellularLocation>
</comment>
<proteinExistence type="inferred from homology"/>
<dbReference type="GO" id="GO:0008097">
    <property type="term" value="F:5S rRNA binding"/>
    <property type="evidence" value="ECO:0007669"/>
    <property type="project" value="TreeGrafter"/>
</dbReference>
<keyword evidence="6" id="KW-0539">Nucleus</keyword>
<protein>
    <recommendedName>
        <fullName evidence="4">Ribosome biogenesis protein NOP53</fullName>
    </recommendedName>
</protein>
<dbReference type="GO" id="GO:0000027">
    <property type="term" value="P:ribosomal large subunit assembly"/>
    <property type="evidence" value="ECO:0007669"/>
    <property type="project" value="TreeGrafter"/>
</dbReference>
<evidence type="ECO:0000256" key="3">
    <source>
        <dbReference type="ARBA" id="ARBA00008838"/>
    </source>
</evidence>
<keyword evidence="9" id="KW-1185">Reference proteome</keyword>
<dbReference type="GO" id="GO:0005654">
    <property type="term" value="C:nucleoplasm"/>
    <property type="evidence" value="ECO:0007669"/>
    <property type="project" value="UniProtKB-SubCell"/>
</dbReference>
<name>A0AAD4RA91_9BILA</name>
<dbReference type="Pfam" id="PF07767">
    <property type="entry name" value="Nop53"/>
    <property type="match status" value="1"/>
</dbReference>
<evidence type="ECO:0000256" key="1">
    <source>
        <dbReference type="ARBA" id="ARBA00004604"/>
    </source>
</evidence>
<gene>
    <name evidence="8" type="ORF">DdX_04964</name>
</gene>
<dbReference type="GO" id="GO:0006364">
    <property type="term" value="P:rRNA processing"/>
    <property type="evidence" value="ECO:0007669"/>
    <property type="project" value="TreeGrafter"/>
</dbReference>
<feature type="region of interest" description="Disordered" evidence="7">
    <location>
        <begin position="1"/>
        <end position="22"/>
    </location>
</feature>
<evidence type="ECO:0000256" key="7">
    <source>
        <dbReference type="SAM" id="MobiDB-lite"/>
    </source>
</evidence>
<dbReference type="EMBL" id="JAKKPZ010000005">
    <property type="protein sequence ID" value="KAI1720718.1"/>
    <property type="molecule type" value="Genomic_DNA"/>
</dbReference>
<evidence type="ECO:0000256" key="5">
    <source>
        <dbReference type="ARBA" id="ARBA00022517"/>
    </source>
</evidence>
<dbReference type="Proteomes" id="UP001201812">
    <property type="component" value="Unassembled WGS sequence"/>
</dbReference>
<evidence type="ECO:0000313" key="9">
    <source>
        <dbReference type="Proteomes" id="UP001201812"/>
    </source>
</evidence>
<comment type="caution">
    <text evidence="8">The sequence shown here is derived from an EMBL/GenBank/DDBJ whole genome shotgun (WGS) entry which is preliminary data.</text>
</comment>
<dbReference type="GO" id="GO:0005730">
    <property type="term" value="C:nucleolus"/>
    <property type="evidence" value="ECO:0007669"/>
    <property type="project" value="UniProtKB-SubCell"/>
</dbReference>
<dbReference type="InterPro" id="IPR011687">
    <property type="entry name" value="Nop53/GLTSCR2"/>
</dbReference>
<evidence type="ECO:0000256" key="2">
    <source>
        <dbReference type="ARBA" id="ARBA00004642"/>
    </source>
</evidence>
<accession>A0AAD4RA91</accession>
<keyword evidence="5" id="KW-0690">Ribosome biogenesis</keyword>
<dbReference type="PANTHER" id="PTHR14211:SF7">
    <property type="entry name" value="RIBOSOME BIOGENESIS PROTEIN NOP53"/>
    <property type="match status" value="1"/>
</dbReference>